<feature type="domain" description="PrcB C-terminal" evidence="2">
    <location>
        <begin position="68"/>
        <end position="126"/>
    </location>
</feature>
<keyword evidence="3" id="KW-0645">Protease</keyword>
<evidence type="ECO:0000313" key="4">
    <source>
        <dbReference type="Proteomes" id="UP000724672"/>
    </source>
</evidence>
<dbReference type="GO" id="GO:0008233">
    <property type="term" value="F:peptidase activity"/>
    <property type="evidence" value="ECO:0007669"/>
    <property type="project" value="UniProtKB-KW"/>
</dbReference>
<keyword evidence="4" id="KW-1185">Reference proteome</keyword>
<dbReference type="AlphaFoldDB" id="A0A942Z7Z1"/>
<evidence type="ECO:0000259" key="2">
    <source>
        <dbReference type="Pfam" id="PF14343"/>
    </source>
</evidence>
<dbReference type="Pfam" id="PF14343">
    <property type="entry name" value="PrcB_C"/>
    <property type="match status" value="1"/>
</dbReference>
<dbReference type="EMBL" id="WSFT01000016">
    <property type="protein sequence ID" value="MBS4537425.1"/>
    <property type="molecule type" value="Genomic_DNA"/>
</dbReference>
<keyword evidence="1" id="KW-0472">Membrane</keyword>
<dbReference type="RefSeq" id="WP_203365355.1">
    <property type="nucleotide sequence ID" value="NZ_WSFT01000016.1"/>
</dbReference>
<evidence type="ECO:0000256" key="1">
    <source>
        <dbReference type="SAM" id="Phobius"/>
    </source>
</evidence>
<protein>
    <submittedName>
        <fullName evidence="3">Protease complex subunit PrcB family protein</fullName>
    </submittedName>
</protein>
<dbReference type="Proteomes" id="UP000724672">
    <property type="component" value="Unassembled WGS sequence"/>
</dbReference>
<reference evidence="3" key="1">
    <citation type="submission" date="2019-12" db="EMBL/GenBank/DDBJ databases">
        <title>Clostridiaceae gen. nov. sp. nov., isolated from sediment in Xinjiang, China.</title>
        <authorList>
            <person name="Zhang R."/>
        </authorList>
    </citation>
    <scope>NUCLEOTIDE SEQUENCE</scope>
    <source>
        <strain evidence="3">D2Q-11</strain>
    </source>
</reference>
<keyword evidence="3" id="KW-0378">Hydrolase</keyword>
<accession>A0A942Z7Z1</accession>
<organism evidence="3 4">
    <name type="scientific">Anaeromonas frigoriresistens</name>
    <dbReference type="NCBI Taxonomy" id="2683708"/>
    <lineage>
        <taxon>Bacteria</taxon>
        <taxon>Bacillati</taxon>
        <taxon>Bacillota</taxon>
        <taxon>Tissierellia</taxon>
        <taxon>Tissierellales</taxon>
        <taxon>Thermohalobacteraceae</taxon>
        <taxon>Anaeromonas</taxon>
    </lineage>
</organism>
<proteinExistence type="predicted"/>
<gene>
    <name evidence="3" type="ORF">GOQ27_03065</name>
</gene>
<comment type="caution">
    <text evidence="3">The sequence shown here is derived from an EMBL/GenBank/DDBJ whole genome shotgun (WGS) entry which is preliminary data.</text>
</comment>
<evidence type="ECO:0000313" key="3">
    <source>
        <dbReference type="EMBL" id="MBS4537425.1"/>
    </source>
</evidence>
<keyword evidence="1" id="KW-1133">Transmembrane helix</keyword>
<dbReference type="InterPro" id="IPR025748">
    <property type="entry name" value="PrcB_C_dom"/>
</dbReference>
<sequence>MKKLWIIIIILIIILGVIFIPKLLLNRGDEKVAFKIVEKDGIPEKVNQLLPKYQQEERALACKVDGKIYIIVTRGEQRTDGYKVTIDKIEKKPNEDKFDLIVYADYKDPKPDEIVPQVITYPTVVAITELELLPERIYLKTNYLE</sequence>
<keyword evidence="1" id="KW-0812">Transmembrane</keyword>
<feature type="transmembrane region" description="Helical" evidence="1">
    <location>
        <begin position="6"/>
        <end position="25"/>
    </location>
</feature>
<dbReference type="GO" id="GO:0006508">
    <property type="term" value="P:proteolysis"/>
    <property type="evidence" value="ECO:0007669"/>
    <property type="project" value="UniProtKB-KW"/>
</dbReference>
<name>A0A942Z7Z1_9FIRM</name>